<evidence type="ECO:0000256" key="3">
    <source>
        <dbReference type="ARBA" id="ARBA00022989"/>
    </source>
</evidence>
<dbReference type="InterPro" id="IPR011020">
    <property type="entry name" value="HTTM-like"/>
</dbReference>
<comment type="caution">
    <text evidence="7">The sequence shown here is derived from an EMBL/GenBank/DDBJ whole genome shotgun (WGS) entry which is preliminary data.</text>
</comment>
<dbReference type="PANTHER" id="PTHR39535">
    <property type="entry name" value="SPORULATION-DELAYING PROTEIN SDPB"/>
    <property type="match status" value="1"/>
</dbReference>
<sequence length="317" mass="35338">MTGLGLQSMTQAYERWALQLASAPLYAGAERLVRRLVYLWCLLSMGAMLPAADQIWGPGAYALPIAQAREYRLLFDLDLLSRPALAPFYRWFITAYLLALVLGLLGKAPRLLSLLIMGLHHVLQLKAHALADGGDNLMSQFLVYLAVCAWAAPHPTAGAHVVRNLGFLCLRIQLCVMYATAGLTKWSGTLWPEGQALYYVLSTDEYTLPFVKDWASHWPTVLALATYVTVFFQIAFPCLIWKDPARRPMMVLGALIHLQIALVMGLMTFGLAMVISYTVFYTEREALAQLGAWDRGLSQMKAWVRALTRTTRSTPSP</sequence>
<keyword evidence="4 5" id="KW-0472">Membrane</keyword>
<dbReference type="Proteomes" id="UP001221838">
    <property type="component" value="Unassembled WGS sequence"/>
</dbReference>
<protein>
    <submittedName>
        <fullName evidence="7">HTTM domain-containing protein</fullName>
    </submittedName>
</protein>
<dbReference type="InterPro" id="IPR052964">
    <property type="entry name" value="Sporulation_signal_mat"/>
</dbReference>
<feature type="transmembrane region" description="Helical" evidence="5">
    <location>
        <begin position="88"/>
        <end position="105"/>
    </location>
</feature>
<evidence type="ECO:0000256" key="2">
    <source>
        <dbReference type="ARBA" id="ARBA00022692"/>
    </source>
</evidence>
<dbReference type="SMART" id="SM00752">
    <property type="entry name" value="HTTM"/>
    <property type="match status" value="1"/>
</dbReference>
<keyword evidence="2 5" id="KW-0812">Transmembrane</keyword>
<evidence type="ECO:0000256" key="1">
    <source>
        <dbReference type="ARBA" id="ARBA00004127"/>
    </source>
</evidence>
<feature type="domain" description="HTTM-like" evidence="6">
    <location>
        <begin position="60"/>
        <end position="285"/>
    </location>
</feature>
<dbReference type="RefSeq" id="WP_272141027.1">
    <property type="nucleotide sequence ID" value="NZ_JAQNDM010000002.1"/>
</dbReference>
<comment type="subcellular location">
    <subcellularLocation>
        <location evidence="1">Endomembrane system</location>
        <topology evidence="1">Multi-pass membrane protein</topology>
    </subcellularLocation>
</comment>
<proteinExistence type="predicted"/>
<evidence type="ECO:0000313" key="7">
    <source>
        <dbReference type="EMBL" id="MDC0711061.1"/>
    </source>
</evidence>
<evidence type="ECO:0000313" key="8">
    <source>
        <dbReference type="Proteomes" id="UP001221838"/>
    </source>
</evidence>
<dbReference type="InterPro" id="IPR053934">
    <property type="entry name" value="HTTM_dom"/>
</dbReference>
<dbReference type="PANTHER" id="PTHR39535:SF2">
    <property type="entry name" value="HTTM DOMAIN-CONTAINING PROTEIN"/>
    <property type="match status" value="1"/>
</dbReference>
<evidence type="ECO:0000259" key="6">
    <source>
        <dbReference type="SMART" id="SM00752"/>
    </source>
</evidence>
<accession>A0ABT5DFD9</accession>
<evidence type="ECO:0000256" key="5">
    <source>
        <dbReference type="SAM" id="Phobius"/>
    </source>
</evidence>
<dbReference type="Pfam" id="PF05090">
    <property type="entry name" value="HTTM"/>
    <property type="match status" value="1"/>
</dbReference>
<feature type="transmembrane region" description="Helical" evidence="5">
    <location>
        <begin position="36"/>
        <end position="56"/>
    </location>
</feature>
<name>A0ABT5DFD9_9BACT</name>
<evidence type="ECO:0000256" key="4">
    <source>
        <dbReference type="ARBA" id="ARBA00023136"/>
    </source>
</evidence>
<dbReference type="EMBL" id="JAQNDM010000002">
    <property type="protein sequence ID" value="MDC0711061.1"/>
    <property type="molecule type" value="Genomic_DNA"/>
</dbReference>
<keyword evidence="8" id="KW-1185">Reference proteome</keyword>
<feature type="transmembrane region" description="Helical" evidence="5">
    <location>
        <begin position="218"/>
        <end position="240"/>
    </location>
</feature>
<feature type="transmembrane region" description="Helical" evidence="5">
    <location>
        <begin position="252"/>
        <end position="280"/>
    </location>
</feature>
<gene>
    <name evidence="7" type="ORF">POL68_21500</name>
</gene>
<organism evidence="7 8">
    <name type="scientific">Stigmatella ashevillensis</name>
    <dbReference type="NCBI Taxonomy" id="2995309"/>
    <lineage>
        <taxon>Bacteria</taxon>
        <taxon>Pseudomonadati</taxon>
        <taxon>Myxococcota</taxon>
        <taxon>Myxococcia</taxon>
        <taxon>Myxococcales</taxon>
        <taxon>Cystobacterineae</taxon>
        <taxon>Archangiaceae</taxon>
        <taxon>Stigmatella</taxon>
    </lineage>
</organism>
<keyword evidence="3 5" id="KW-1133">Transmembrane helix</keyword>
<reference evidence="7 8" key="1">
    <citation type="submission" date="2022-11" db="EMBL/GenBank/DDBJ databases">
        <title>Minimal conservation of predation-associated metabolite biosynthetic gene clusters underscores biosynthetic potential of Myxococcota including descriptions for ten novel species: Archangium lansinium sp. nov., Myxococcus landrumus sp. nov., Nannocystis bai.</title>
        <authorList>
            <person name="Ahearne A."/>
            <person name="Stevens C."/>
            <person name="Dowd S."/>
        </authorList>
    </citation>
    <scope>NUCLEOTIDE SEQUENCE [LARGE SCALE GENOMIC DNA]</scope>
    <source>
        <strain evidence="7 8">NCWAL01</strain>
    </source>
</reference>